<evidence type="ECO:0000313" key="1">
    <source>
        <dbReference type="EMBL" id="OBQ25546.1"/>
    </source>
</evidence>
<dbReference type="Proteomes" id="UP000092382">
    <property type="component" value="Unassembled WGS sequence"/>
</dbReference>
<comment type="caution">
    <text evidence="1">The sequence shown here is derived from an EMBL/GenBank/DDBJ whole genome shotgun (WGS) entry which is preliminary data.</text>
</comment>
<protein>
    <submittedName>
        <fullName evidence="1">Uncharacterized protein</fullName>
    </submittedName>
</protein>
<gene>
    <name evidence="1" type="ORF">AN481_09805</name>
</gene>
<evidence type="ECO:0000313" key="2">
    <source>
        <dbReference type="Proteomes" id="UP000092382"/>
    </source>
</evidence>
<dbReference type="EMBL" id="LJOY01000027">
    <property type="protein sequence ID" value="OBQ25546.1"/>
    <property type="molecule type" value="Genomic_DNA"/>
</dbReference>
<dbReference type="PATRIC" id="fig|1710894.3.peg.3892"/>
<dbReference type="AlphaFoldDB" id="A0A1B7VX55"/>
<proteinExistence type="predicted"/>
<name>A0A1B7VX55_APHFL</name>
<reference evidence="1 2" key="1">
    <citation type="submission" date="2015-09" db="EMBL/GenBank/DDBJ databases">
        <title>Whole genome shotgun sequence assembly of Aphanizomenon flos-aquae UKL13.</title>
        <authorList>
            <person name="Driscoll C."/>
        </authorList>
    </citation>
    <scope>NUCLEOTIDE SEQUENCE [LARGE SCALE GENOMIC DNA]</scope>
    <source>
        <strain evidence="1">MDT13</strain>
    </source>
</reference>
<accession>A0A1B7VX55</accession>
<organism evidence="1 2">
    <name type="scientific">Aphanizomenon flos-aquae LD13</name>
    <dbReference type="NCBI Taxonomy" id="1710894"/>
    <lineage>
        <taxon>Bacteria</taxon>
        <taxon>Bacillati</taxon>
        <taxon>Cyanobacteriota</taxon>
        <taxon>Cyanophyceae</taxon>
        <taxon>Nostocales</taxon>
        <taxon>Aphanizomenonaceae</taxon>
        <taxon>Aphanizomenon</taxon>
    </lineage>
</organism>
<sequence length="80" mass="8972">MNINKKDQPYTSQLKSVAALLEDSVYPTEDATTTLHTISIDSIKLPNSQPRQRYENTLFLAKGIRLVQRGGMEDHTPPST</sequence>